<comment type="caution">
    <text evidence="1">The sequence shown here is derived from an EMBL/GenBank/DDBJ whole genome shotgun (WGS) entry which is preliminary data.</text>
</comment>
<dbReference type="EMBL" id="RCHU02000004">
    <property type="protein sequence ID" value="KAL3597093.1"/>
    <property type="molecule type" value="Genomic_DNA"/>
</dbReference>
<proteinExistence type="predicted"/>
<reference evidence="1 2" key="1">
    <citation type="journal article" date="2024" name="Plant Biotechnol. J.">
        <title>Genome and CRISPR/Cas9 system of a widespread forest tree (Populus alba) in the world.</title>
        <authorList>
            <person name="Liu Y.J."/>
            <person name="Jiang P.F."/>
            <person name="Han X.M."/>
            <person name="Li X.Y."/>
            <person name="Wang H.M."/>
            <person name="Wang Y.J."/>
            <person name="Wang X.X."/>
            <person name="Zeng Q.Y."/>
        </authorList>
    </citation>
    <scope>NUCLEOTIDE SEQUENCE [LARGE SCALE GENOMIC DNA]</scope>
    <source>
        <strain evidence="2">cv. PAL-ZL1</strain>
    </source>
</reference>
<dbReference type="Proteomes" id="UP000309997">
    <property type="component" value="Unassembled WGS sequence"/>
</dbReference>
<evidence type="ECO:0000313" key="2">
    <source>
        <dbReference type="Proteomes" id="UP000309997"/>
    </source>
</evidence>
<protein>
    <submittedName>
        <fullName evidence="1">Uncharacterized protein</fullName>
    </submittedName>
</protein>
<keyword evidence="2" id="KW-1185">Reference proteome</keyword>
<accession>A0ACC4CIP9</accession>
<evidence type="ECO:0000313" key="1">
    <source>
        <dbReference type="EMBL" id="KAL3597093.1"/>
    </source>
</evidence>
<sequence length="85" mass="9170">MRSGLLLVIVLPFTSLFYVRFVEKCLMTLSFVVALTIMLGLLQLVNLLLKGPLGLALAVMVCWSGLFTTLAVGCSIGLLLNALLE</sequence>
<name>A0ACC4CIP9_POPAL</name>
<gene>
    <name evidence="1" type="ORF">D5086_008730</name>
</gene>
<organism evidence="1 2">
    <name type="scientific">Populus alba</name>
    <name type="common">White poplar</name>
    <dbReference type="NCBI Taxonomy" id="43335"/>
    <lineage>
        <taxon>Eukaryota</taxon>
        <taxon>Viridiplantae</taxon>
        <taxon>Streptophyta</taxon>
        <taxon>Embryophyta</taxon>
        <taxon>Tracheophyta</taxon>
        <taxon>Spermatophyta</taxon>
        <taxon>Magnoliopsida</taxon>
        <taxon>eudicotyledons</taxon>
        <taxon>Gunneridae</taxon>
        <taxon>Pentapetalae</taxon>
        <taxon>rosids</taxon>
        <taxon>fabids</taxon>
        <taxon>Malpighiales</taxon>
        <taxon>Salicaceae</taxon>
        <taxon>Saliceae</taxon>
        <taxon>Populus</taxon>
    </lineage>
</organism>